<accession>A0A3M8CNH5</accession>
<dbReference type="Pfam" id="PF02368">
    <property type="entry name" value="Big_2"/>
    <property type="match status" value="6"/>
</dbReference>
<reference evidence="2 3" key="1">
    <citation type="submission" date="2018-10" db="EMBL/GenBank/DDBJ databases">
        <title>Phylogenomics of Brevibacillus.</title>
        <authorList>
            <person name="Dunlap C."/>
        </authorList>
    </citation>
    <scope>NUCLEOTIDE SEQUENCE [LARGE SCALE GENOMIC DNA]</scope>
    <source>
        <strain evidence="2 3">JCM 12215</strain>
    </source>
</reference>
<dbReference type="Gene3D" id="2.60.40.1080">
    <property type="match status" value="7"/>
</dbReference>
<dbReference type="Pfam" id="PF21461">
    <property type="entry name" value="HL_N-beta"/>
    <property type="match status" value="1"/>
</dbReference>
<dbReference type="InterPro" id="IPR008964">
    <property type="entry name" value="Invasin/intimin_cell_adhesion"/>
</dbReference>
<protein>
    <submittedName>
        <fullName evidence="2">Ig-like domain-containing surface protein</fullName>
    </submittedName>
</protein>
<dbReference type="Proteomes" id="UP000282028">
    <property type="component" value="Unassembled WGS sequence"/>
</dbReference>
<evidence type="ECO:0000259" key="1">
    <source>
        <dbReference type="SMART" id="SM00635"/>
    </source>
</evidence>
<dbReference type="PANTHER" id="PTHR23019:SF0">
    <property type="entry name" value="NUCLEAR PORE MEMBRANE GLYCOPROTEIN 210"/>
    <property type="match status" value="1"/>
</dbReference>
<sequence length="577" mass="60216">MSHAQEIAPASSEIQASSVQSANTLKANISKVTLDKGDTKKVTLTYGGSSLNSTKATWTTSKSTVATVSNTGTITAKGKGTATITAKYSGKSVTISVTVNEDAGLVAKQSKVTIKKGKTSTIGLTYNGKALTGSNATWTTSNSSIATVKNGVVTAKAKGTATITAKYKNESVKVTVTVEDTAKLEATQKQVSLKKGETKTIQLKYDGTNVTGSSAGWATSNSAVATVNNGVVTAKAKGKATITAVYKGEFADVEITVQDDKALLEATQTKVTLKKGDTQTLRLKYDGANVTGSKAAWSSSKSSVATVKDGVVTAKGVGTATINAVYKGESVDIEVKVENSKAKLEATESKITLKADEKQTIRLKYDGATVSGSKAVWSSSKSSIASVNDGVVTAKAKGTATITAFYKDEFVDIQVTVEESKSKLEATQTKITLKKGDTKKVKLKYDGDTLNNSKAEWGTSKSSVASVDKGTIKAKAKGTATITATYKGAKTTIEVTVEDADSLEVDDDSISVKVRKTETIRVTYNGKKVSGSDVKWSTSKSSVATVKDGVVTGKKKGSAVITAEYKGEEVEIKVKVK</sequence>
<feature type="domain" description="BIG2" evidence="1">
    <location>
        <begin position="499"/>
        <end position="575"/>
    </location>
</feature>
<dbReference type="AlphaFoldDB" id="A0A3M8CNH5"/>
<evidence type="ECO:0000313" key="3">
    <source>
        <dbReference type="Proteomes" id="UP000282028"/>
    </source>
</evidence>
<feature type="domain" description="BIG2" evidence="1">
    <location>
        <begin position="19"/>
        <end position="98"/>
    </location>
</feature>
<gene>
    <name evidence="2" type="ORF">EDM52_03300</name>
</gene>
<evidence type="ECO:0000313" key="2">
    <source>
        <dbReference type="EMBL" id="RNB76435.1"/>
    </source>
</evidence>
<dbReference type="InterPro" id="IPR045197">
    <property type="entry name" value="NUP210-like"/>
</dbReference>
<dbReference type="OrthoDB" id="2462798at2"/>
<feature type="domain" description="BIG2" evidence="1">
    <location>
        <begin position="340"/>
        <end position="416"/>
    </location>
</feature>
<feature type="domain" description="BIG2" evidence="1">
    <location>
        <begin position="420"/>
        <end position="496"/>
    </location>
</feature>
<feature type="domain" description="BIG2" evidence="1">
    <location>
        <begin position="180"/>
        <end position="256"/>
    </location>
</feature>
<proteinExistence type="predicted"/>
<dbReference type="PANTHER" id="PTHR23019">
    <property type="entry name" value="NUCLEAR PORE MEMBRANE GLYCOPROTEIN GP210-RELATED"/>
    <property type="match status" value="1"/>
</dbReference>
<feature type="domain" description="BIG2" evidence="1">
    <location>
        <begin position="101"/>
        <end position="177"/>
    </location>
</feature>
<keyword evidence="3" id="KW-1185">Reference proteome</keyword>
<dbReference type="SMART" id="SM00635">
    <property type="entry name" value="BID_2"/>
    <property type="match status" value="7"/>
</dbReference>
<dbReference type="InterPro" id="IPR003343">
    <property type="entry name" value="Big_2"/>
</dbReference>
<dbReference type="EMBL" id="RHHR01000007">
    <property type="protein sequence ID" value="RNB76435.1"/>
    <property type="molecule type" value="Genomic_DNA"/>
</dbReference>
<dbReference type="SUPFAM" id="SSF49373">
    <property type="entry name" value="Invasin/intimin cell-adhesion fragments"/>
    <property type="match status" value="7"/>
</dbReference>
<name>A0A3M8CNH5_9BACL</name>
<feature type="domain" description="BIG2" evidence="1">
    <location>
        <begin position="257"/>
        <end position="336"/>
    </location>
</feature>
<dbReference type="InterPro" id="IPR048734">
    <property type="entry name" value="HL_N-beta"/>
</dbReference>
<organism evidence="2 3">
    <name type="scientific">Brevibacillus invocatus</name>
    <dbReference type="NCBI Taxonomy" id="173959"/>
    <lineage>
        <taxon>Bacteria</taxon>
        <taxon>Bacillati</taxon>
        <taxon>Bacillota</taxon>
        <taxon>Bacilli</taxon>
        <taxon>Bacillales</taxon>
        <taxon>Paenibacillaceae</taxon>
        <taxon>Brevibacillus</taxon>
    </lineage>
</organism>
<comment type="caution">
    <text evidence="2">The sequence shown here is derived from an EMBL/GenBank/DDBJ whole genome shotgun (WGS) entry which is preliminary data.</text>
</comment>